<proteinExistence type="inferred from homology"/>
<accession>A0A0B2SPG0</accession>
<evidence type="ECO:0000313" key="4">
    <source>
        <dbReference type="EMBL" id="KHN48526.1"/>
    </source>
</evidence>
<dbReference type="SMART" id="SM00642">
    <property type="entry name" value="Aamy"/>
    <property type="match status" value="1"/>
</dbReference>
<name>A0A0B2SPG0_GLYSO</name>
<protein>
    <recommendedName>
        <fullName evidence="2">1,4-alpha-D-glucan glucanohydrolase</fullName>
    </recommendedName>
</protein>
<dbReference type="SUPFAM" id="SSF51445">
    <property type="entry name" value="(Trans)glycosidases"/>
    <property type="match status" value="1"/>
</dbReference>
<evidence type="ECO:0000256" key="2">
    <source>
        <dbReference type="ARBA" id="ARBA00030238"/>
    </source>
</evidence>
<dbReference type="GO" id="GO:0005975">
    <property type="term" value="P:carbohydrate metabolic process"/>
    <property type="evidence" value="ECO:0007669"/>
    <property type="project" value="InterPro"/>
</dbReference>
<sequence>MQAFNWESNKYNWWNNLEGKVPDIAKAGFTSVWLPPPTHSFSPEVLSFVYMCCLFQGNRSTGDIFHGFPNIDHTKDFVRKDIIGWLRWLRHEVGFHDFRFGFVKGFSPKYVKEYIEGAKPLFCVGEYWHSCNYKGSTLDYNQEAVKGDFWRLCDPQGKPPGVIGWWPSRSVTFVDDHDTGSTQIYILENSGRLLLLFIVHEFHVEELIGPSQKTISWRDPRYSIEESVTSRHSKYITCENSGGQARPLLCSNLREGVHEDWKWFMVPNCEGMDTINFWSQLRCVAQVVFCWHDPSSPLEYSQIREGNYELLICFSIES</sequence>
<dbReference type="EMBL" id="KN639456">
    <property type="protein sequence ID" value="KHN48526.1"/>
    <property type="molecule type" value="Genomic_DNA"/>
</dbReference>
<keyword evidence="4" id="KW-0326">Glycosidase</keyword>
<reference evidence="4" key="1">
    <citation type="submission" date="2014-07" db="EMBL/GenBank/DDBJ databases">
        <title>Identification of a novel salt tolerance gene in wild soybean by whole-genome sequencing.</title>
        <authorList>
            <person name="Lam H.-M."/>
            <person name="Qi X."/>
            <person name="Li M.-W."/>
            <person name="Liu X."/>
            <person name="Xie M."/>
            <person name="Ni M."/>
            <person name="Xu X."/>
        </authorList>
    </citation>
    <scope>NUCLEOTIDE SEQUENCE [LARGE SCALE GENOMIC DNA]</scope>
    <source>
        <tissue evidence="4">Root</tissue>
    </source>
</reference>
<evidence type="ECO:0000256" key="1">
    <source>
        <dbReference type="ARBA" id="ARBA00008061"/>
    </source>
</evidence>
<dbReference type="AlphaFoldDB" id="A0A0B2SPG0"/>
<feature type="domain" description="Glycosyl hydrolase family 13 catalytic" evidence="3">
    <location>
        <begin position="1"/>
        <end position="231"/>
    </location>
</feature>
<comment type="similarity">
    <text evidence="1">Belongs to the glycosyl hydrolase 13 family.</text>
</comment>
<dbReference type="Gene3D" id="3.20.20.80">
    <property type="entry name" value="Glycosidases"/>
    <property type="match status" value="2"/>
</dbReference>
<organism evidence="4">
    <name type="scientific">Glycine soja</name>
    <name type="common">Wild soybean</name>
    <dbReference type="NCBI Taxonomy" id="3848"/>
    <lineage>
        <taxon>Eukaryota</taxon>
        <taxon>Viridiplantae</taxon>
        <taxon>Streptophyta</taxon>
        <taxon>Embryophyta</taxon>
        <taxon>Tracheophyta</taxon>
        <taxon>Spermatophyta</taxon>
        <taxon>Magnoliopsida</taxon>
        <taxon>eudicotyledons</taxon>
        <taxon>Gunneridae</taxon>
        <taxon>Pentapetalae</taxon>
        <taxon>rosids</taxon>
        <taxon>fabids</taxon>
        <taxon>Fabales</taxon>
        <taxon>Fabaceae</taxon>
        <taxon>Papilionoideae</taxon>
        <taxon>50 kb inversion clade</taxon>
        <taxon>NPAAA clade</taxon>
        <taxon>indigoferoid/millettioid clade</taxon>
        <taxon>Phaseoleae</taxon>
        <taxon>Glycine</taxon>
        <taxon>Glycine subgen. Soja</taxon>
    </lineage>
</organism>
<dbReference type="InterPro" id="IPR017853">
    <property type="entry name" value="GH"/>
</dbReference>
<gene>
    <name evidence="4" type="ORF">glysoja_043905</name>
</gene>
<dbReference type="PANTHER" id="PTHR43447">
    <property type="entry name" value="ALPHA-AMYLASE"/>
    <property type="match status" value="1"/>
</dbReference>
<evidence type="ECO:0000259" key="3">
    <source>
        <dbReference type="SMART" id="SM00642"/>
    </source>
</evidence>
<dbReference type="GO" id="GO:0016798">
    <property type="term" value="F:hydrolase activity, acting on glycosyl bonds"/>
    <property type="evidence" value="ECO:0007669"/>
    <property type="project" value="UniProtKB-KW"/>
</dbReference>
<dbReference type="InterPro" id="IPR006047">
    <property type="entry name" value="GH13_cat_dom"/>
</dbReference>
<keyword evidence="4" id="KW-0378">Hydrolase</keyword>
<dbReference type="Proteomes" id="UP000053555">
    <property type="component" value="Unassembled WGS sequence"/>
</dbReference>